<proteinExistence type="predicted"/>
<name>A0A8S5U8X5_9CAUD</name>
<accession>A0A8S5U8X5</accession>
<reference evidence="1" key="1">
    <citation type="journal article" date="2021" name="Proc. Natl. Acad. Sci. U.S.A.">
        <title>A Catalog of Tens of Thousands of Viruses from Human Metagenomes Reveals Hidden Associations with Chronic Diseases.</title>
        <authorList>
            <person name="Tisza M.J."/>
            <person name="Buck C.B."/>
        </authorList>
    </citation>
    <scope>NUCLEOTIDE SEQUENCE</scope>
    <source>
        <strain evidence="1">CtnMR5</strain>
    </source>
</reference>
<sequence>METKFKLYVSPYKELDESVPYSYFSAESGYMLVFSDKPIDGMREVPLGREERLKESEKEWLRKCKLAVNIRAMQDNAQEYTSILNVFLQNVEKELEKITKV</sequence>
<organism evidence="1">
    <name type="scientific">Siphoviridae sp. ctnMR5</name>
    <dbReference type="NCBI Taxonomy" id="2825658"/>
    <lineage>
        <taxon>Viruses</taxon>
        <taxon>Duplodnaviria</taxon>
        <taxon>Heunggongvirae</taxon>
        <taxon>Uroviricota</taxon>
        <taxon>Caudoviricetes</taxon>
    </lineage>
</organism>
<dbReference type="EMBL" id="BK016039">
    <property type="protein sequence ID" value="DAF90904.1"/>
    <property type="molecule type" value="Genomic_DNA"/>
</dbReference>
<evidence type="ECO:0000313" key="1">
    <source>
        <dbReference type="EMBL" id="DAF90904.1"/>
    </source>
</evidence>
<protein>
    <submittedName>
        <fullName evidence="1">Uncharacterized protein</fullName>
    </submittedName>
</protein>